<name>A0AAV7RXL8_PLEWA</name>
<sequence>MDRADGRQEQLEVGGICVPLLLPLISLCSCCTYKIKPPFGNFPLPGVSLQCGDEQSEFGPSNCVLYTYLDICFIFHRTASNLATAHVFRKILHTDKVVFTILPSATVGRAGRICARILCTHPARDSFSAETLERMTSARVQAHDFLAMVHVEHVL</sequence>
<dbReference type="Proteomes" id="UP001066276">
    <property type="component" value="Chromosome 5"/>
</dbReference>
<protein>
    <submittedName>
        <fullName evidence="1">Uncharacterized protein</fullName>
    </submittedName>
</protein>
<proteinExistence type="predicted"/>
<comment type="caution">
    <text evidence="1">The sequence shown here is derived from an EMBL/GenBank/DDBJ whole genome shotgun (WGS) entry which is preliminary data.</text>
</comment>
<dbReference type="PROSITE" id="PS51257">
    <property type="entry name" value="PROKAR_LIPOPROTEIN"/>
    <property type="match status" value="1"/>
</dbReference>
<organism evidence="1 2">
    <name type="scientific">Pleurodeles waltl</name>
    <name type="common">Iberian ribbed newt</name>
    <dbReference type="NCBI Taxonomy" id="8319"/>
    <lineage>
        <taxon>Eukaryota</taxon>
        <taxon>Metazoa</taxon>
        <taxon>Chordata</taxon>
        <taxon>Craniata</taxon>
        <taxon>Vertebrata</taxon>
        <taxon>Euteleostomi</taxon>
        <taxon>Amphibia</taxon>
        <taxon>Batrachia</taxon>
        <taxon>Caudata</taxon>
        <taxon>Salamandroidea</taxon>
        <taxon>Salamandridae</taxon>
        <taxon>Pleurodelinae</taxon>
        <taxon>Pleurodeles</taxon>
    </lineage>
</organism>
<evidence type="ECO:0000313" key="1">
    <source>
        <dbReference type="EMBL" id="KAJ1156386.1"/>
    </source>
</evidence>
<gene>
    <name evidence="1" type="ORF">NDU88_009107</name>
</gene>
<dbReference type="EMBL" id="JANPWB010000009">
    <property type="protein sequence ID" value="KAJ1156386.1"/>
    <property type="molecule type" value="Genomic_DNA"/>
</dbReference>
<accession>A0AAV7RXL8</accession>
<reference evidence="1" key="1">
    <citation type="journal article" date="2022" name="bioRxiv">
        <title>Sequencing and chromosome-scale assembly of the giantPleurodeles waltlgenome.</title>
        <authorList>
            <person name="Brown T."/>
            <person name="Elewa A."/>
            <person name="Iarovenko S."/>
            <person name="Subramanian E."/>
            <person name="Araus A.J."/>
            <person name="Petzold A."/>
            <person name="Susuki M."/>
            <person name="Suzuki K.-i.T."/>
            <person name="Hayashi T."/>
            <person name="Toyoda A."/>
            <person name="Oliveira C."/>
            <person name="Osipova E."/>
            <person name="Leigh N.D."/>
            <person name="Simon A."/>
            <person name="Yun M.H."/>
        </authorList>
    </citation>
    <scope>NUCLEOTIDE SEQUENCE</scope>
    <source>
        <strain evidence="1">20211129_DDA</strain>
        <tissue evidence="1">Liver</tissue>
    </source>
</reference>
<dbReference type="AlphaFoldDB" id="A0AAV7RXL8"/>
<keyword evidence="2" id="KW-1185">Reference proteome</keyword>
<evidence type="ECO:0000313" key="2">
    <source>
        <dbReference type="Proteomes" id="UP001066276"/>
    </source>
</evidence>